<protein>
    <submittedName>
        <fullName evidence="1">Uncharacterized protein</fullName>
    </submittedName>
</protein>
<name>A0ACC2IPL0_9PLEO</name>
<proteinExistence type="predicted"/>
<reference evidence="1" key="1">
    <citation type="submission" date="2022-11" db="EMBL/GenBank/DDBJ databases">
        <title>Genome Sequence of Boeremia exigua.</title>
        <authorList>
            <person name="Buettner E."/>
        </authorList>
    </citation>
    <scope>NUCLEOTIDE SEQUENCE</scope>
    <source>
        <strain evidence="1">CU02</strain>
    </source>
</reference>
<accession>A0ACC2IPL0</accession>
<evidence type="ECO:0000313" key="1">
    <source>
        <dbReference type="EMBL" id="KAJ8117062.1"/>
    </source>
</evidence>
<keyword evidence="2" id="KW-1185">Reference proteome</keyword>
<organism evidence="1 2">
    <name type="scientific">Boeremia exigua</name>
    <dbReference type="NCBI Taxonomy" id="749465"/>
    <lineage>
        <taxon>Eukaryota</taxon>
        <taxon>Fungi</taxon>
        <taxon>Dikarya</taxon>
        <taxon>Ascomycota</taxon>
        <taxon>Pezizomycotina</taxon>
        <taxon>Dothideomycetes</taxon>
        <taxon>Pleosporomycetidae</taxon>
        <taxon>Pleosporales</taxon>
        <taxon>Pleosporineae</taxon>
        <taxon>Didymellaceae</taxon>
        <taxon>Boeremia</taxon>
    </lineage>
</organism>
<comment type="caution">
    <text evidence="1">The sequence shown here is derived from an EMBL/GenBank/DDBJ whole genome shotgun (WGS) entry which is preliminary data.</text>
</comment>
<sequence length="1150" mass="124592">MATESAKATGYIQQLDDARCAGRWKDVPELCRKVEKHAPHRRCLTITGRAEAQIAAHATQRPSTAASTASSGLSETVPTLLSAIEGADDLSQEGFQATVCLGWLHYVLGEPDQAVSRLPDSLDTVAARLSGQAGSLTGWSKVSVVKGTFLKGSSQEKTGATADAVKTYTSILPWLSSQTGETAQFRMWTEALLGRLCQLSDQSEASSSLISASEALQTFRAFAKFSDAAGRSAGTDTADHAQSRRLAWKAYYDTLSTIIRHNLPYDAGTTQTTSEKPAVHDQTSVRLQQRAELKRVETIYENLLIKETHFPKASESNREVEVWVNSVILNWRVLCGASWTDAELGEGGQEGVGRSVLDILYRAATKTFHSTQILRYLFIVHASLAEFDLAFKAYDSYIEIVTRGKDRAEQEGTTDEDIDDDSTILRTSAEAIRLLCRFGCRAEAEKAFEIGHNLEKWLNHYEDIKPTTNASEVPAKKPLVEPTALAVAYCAIGVSQAQWAQYTYDADVRAGTQAKAIQLLRKSLSPALEDSNNVDALYALAVVLAETRDIVGAIKVAKRALSSAAKTQAAYSSDGVLSSGSTTEFGRERKLIPVWHLLALLLTSRSEHTAAEKACEAAFAQFGDPTILFGTDAGTFRSEHLKDANGHNVNTYGVVDRMGSFEKTGILQIKMTQLALIEITDGAVAAVDGCDELLALYGRLFGSPATEKVQLEVPAALAPPKSSVGTTRGSIFRGRGSMQSQKDVSAAGSAPAIQVTENGSTPHANGHHHHLPHLTHRHKHEDGQSTVGRSSSKLRDRSASLGRSSVTGNTPAVDVPPLPENATNGTSAGNHASRPLSSPDSPGKSVESSKTPLGPIAHNLSHGSPPQGHEHQPPRQDTRLPAPLPDANYIPPDPRFSKLQDRRQKVSLLVDIWIFTSGLYARAQAFEDAKEAVAEALKLVETFENELALEFSTAKALADKGWGGGKSVEELWADTYTARGELLVAQSLQHQARADFERALLHFPDHPQGIVGLSNILLDIYSQEIPLEPTNATEIAPLAPAQAPTPSEATPASEPKKHHLISHIPSAENQLSPPELSRLAARDRAFGLLSTLTKLGAGWDYSEAWYALARAYEESGQIEKAKEVLWWCVELEDTHPVRNWRHVALGGFVL</sequence>
<dbReference type="EMBL" id="JAPHNI010000068">
    <property type="protein sequence ID" value="KAJ8117062.1"/>
    <property type="molecule type" value="Genomic_DNA"/>
</dbReference>
<dbReference type="Proteomes" id="UP001153331">
    <property type="component" value="Unassembled WGS sequence"/>
</dbReference>
<evidence type="ECO:0000313" key="2">
    <source>
        <dbReference type="Proteomes" id="UP001153331"/>
    </source>
</evidence>
<gene>
    <name evidence="1" type="ORF">OPT61_g1665</name>
</gene>